<evidence type="ECO:0000313" key="2">
    <source>
        <dbReference type="Proteomes" id="UP000323324"/>
    </source>
</evidence>
<name>A0A8H2LJN4_9FLAO</name>
<evidence type="ECO:0000313" key="1">
    <source>
        <dbReference type="EMBL" id="TYB68696.1"/>
    </source>
</evidence>
<dbReference type="Proteomes" id="UP000323324">
    <property type="component" value="Unassembled WGS sequence"/>
</dbReference>
<proteinExistence type="predicted"/>
<dbReference type="EMBL" id="VSKM01000041">
    <property type="protein sequence ID" value="TYB68696.1"/>
    <property type="molecule type" value="Genomic_DNA"/>
</dbReference>
<dbReference type="RefSeq" id="WP_148371044.1">
    <property type="nucleotide sequence ID" value="NZ_VSKM01000041.1"/>
</dbReference>
<protein>
    <submittedName>
        <fullName evidence="1">Uncharacterized protein</fullName>
    </submittedName>
</protein>
<reference evidence="1 2" key="1">
    <citation type="submission" date="2019-08" db="EMBL/GenBank/DDBJ databases">
        <title>Genomes of Antarctic Bizionia species.</title>
        <authorList>
            <person name="Bowman J.P."/>
        </authorList>
    </citation>
    <scope>NUCLEOTIDE SEQUENCE [LARGE SCALE GENOMIC DNA]</scope>
    <source>
        <strain evidence="1 2">HFD</strain>
    </source>
</reference>
<dbReference type="AlphaFoldDB" id="A0A8H2LJN4"/>
<accession>A0A8H2LJN4</accession>
<sequence length="162" mass="19037">MEKNILPFIFLIWNMISFGQSENNTLYGISSCTEIELTHTDDKCGEWGGNTEIIRFFKKDCKSEYYIVYSKRLMDCSIDPITHYKRKDFDEQKIILSTKEDRKLLELCIKELTEMKLSNPIIITHSGILNKVTSNDSTLTIKDYPSKEWSNFNRLKKSIMEK</sequence>
<organism evidence="1 2">
    <name type="scientific">Bizionia saleffrena</name>
    <dbReference type="NCBI Taxonomy" id="291189"/>
    <lineage>
        <taxon>Bacteria</taxon>
        <taxon>Pseudomonadati</taxon>
        <taxon>Bacteroidota</taxon>
        <taxon>Flavobacteriia</taxon>
        <taxon>Flavobacteriales</taxon>
        <taxon>Flavobacteriaceae</taxon>
        <taxon>Bizionia</taxon>
    </lineage>
</organism>
<gene>
    <name evidence="1" type="ORF">ES676_14535</name>
</gene>
<keyword evidence="2" id="KW-1185">Reference proteome</keyword>
<comment type="caution">
    <text evidence="1">The sequence shown here is derived from an EMBL/GenBank/DDBJ whole genome shotgun (WGS) entry which is preliminary data.</text>
</comment>